<geneLocation type="mitochondrion" evidence="1"/>
<protein>
    <submittedName>
        <fullName evidence="1">GIY-YIG endonuclease</fullName>
    </submittedName>
</protein>
<dbReference type="SUPFAM" id="SSF82771">
    <property type="entry name" value="GIY-YIG endonuclease"/>
    <property type="match status" value="1"/>
</dbReference>
<dbReference type="GO" id="GO:0004519">
    <property type="term" value="F:endonuclease activity"/>
    <property type="evidence" value="ECO:0007669"/>
    <property type="project" value="UniProtKB-KW"/>
</dbReference>
<keyword evidence="1" id="KW-0378">Hydrolase</keyword>
<keyword evidence="1" id="KW-0496">Mitochondrion</keyword>
<name>A0A8K1I7J9_9PEZI</name>
<keyword evidence="1" id="KW-0540">Nuclease</keyword>
<dbReference type="AlphaFoldDB" id="A0A8K1I7J9"/>
<evidence type="ECO:0000313" key="1">
    <source>
        <dbReference type="EMBL" id="UBU98378.1"/>
    </source>
</evidence>
<accession>A0A8K1I7J9</accession>
<gene>
    <name evidence="1" type="primary">orf121B</name>
</gene>
<organism evidence="1">
    <name type="scientific">Morchella brunnea</name>
    <dbReference type="NCBI Taxonomy" id="1174671"/>
    <lineage>
        <taxon>Eukaryota</taxon>
        <taxon>Fungi</taxon>
        <taxon>Dikarya</taxon>
        <taxon>Ascomycota</taxon>
        <taxon>Pezizomycotina</taxon>
        <taxon>Pezizomycetes</taxon>
        <taxon>Pezizales</taxon>
        <taxon>Morchellaceae</taxon>
        <taxon>Morchella</taxon>
    </lineage>
</organism>
<dbReference type="EMBL" id="MW538937">
    <property type="protein sequence ID" value="UBU98378.1"/>
    <property type="molecule type" value="Genomic_DNA"/>
</dbReference>
<dbReference type="RefSeq" id="YP_010218672.1">
    <property type="nucleotide sequence ID" value="NC_058917.1"/>
</dbReference>
<reference evidence="1" key="1">
    <citation type="submission" date="2021-01" db="EMBL/GenBank/DDBJ databases">
        <authorList>
            <person name="Sun H.-H."/>
            <person name="Zhang S."/>
            <person name="Zhang Y.-J."/>
        </authorList>
    </citation>
    <scope>NUCLEOTIDE SEQUENCE</scope>
    <source>
        <strain evidence="1">CMM1</strain>
    </source>
</reference>
<sequence length="121" mass="13618">MLSLGLTQLNLNLNLELLSTGLRPINLYFADYSLVSLLVAFVSSGEGSDSKKLSVFQHAVKVYNEPLNQRSLIRKDNNGLVGVYAWVNRVNLKIYVGSGDPLYVRLSAYFQSWFLARPIYT</sequence>
<proteinExistence type="predicted"/>
<dbReference type="InterPro" id="IPR035901">
    <property type="entry name" value="GIY-YIG_endonuc_sf"/>
</dbReference>
<dbReference type="GeneID" id="68665321"/>
<keyword evidence="1" id="KW-0255">Endonuclease</keyword>